<dbReference type="EMBL" id="JACCCC010000001">
    <property type="protein sequence ID" value="NYE45636.1"/>
    <property type="molecule type" value="Genomic_DNA"/>
</dbReference>
<dbReference type="CDD" id="cd16428">
    <property type="entry name" value="TcpC_C"/>
    <property type="match status" value="1"/>
</dbReference>
<keyword evidence="4" id="KW-1185">Reference proteome</keyword>
<evidence type="ECO:0000313" key="4">
    <source>
        <dbReference type="Proteomes" id="UP000589036"/>
    </source>
</evidence>
<dbReference type="Gene3D" id="3.10.450.540">
    <property type="match status" value="1"/>
</dbReference>
<gene>
    <name evidence="3" type="ORF">HDA32_000756</name>
</gene>
<feature type="compositionally biased region" description="Low complexity" evidence="1">
    <location>
        <begin position="8"/>
        <end position="27"/>
    </location>
</feature>
<dbReference type="Pfam" id="PF12642">
    <property type="entry name" value="TpcC"/>
    <property type="match status" value="1"/>
</dbReference>
<dbReference type="CDD" id="cd16386">
    <property type="entry name" value="TcpC_N"/>
    <property type="match status" value="1"/>
</dbReference>
<dbReference type="InterPro" id="IPR024735">
    <property type="entry name" value="TcpC"/>
</dbReference>
<keyword evidence="2" id="KW-1133">Transmembrane helix</keyword>
<keyword evidence="2" id="KW-0812">Transmembrane</keyword>
<protein>
    <recommendedName>
        <fullName evidence="5">Conjugal transfer protein</fullName>
    </recommendedName>
</protein>
<comment type="caution">
    <text evidence="3">The sequence shown here is derived from an EMBL/GenBank/DDBJ whole genome shotgun (WGS) entry which is preliminary data.</text>
</comment>
<proteinExistence type="predicted"/>
<organism evidence="3 4">
    <name type="scientific">Spinactinospora alkalitolerans</name>
    <dbReference type="NCBI Taxonomy" id="687207"/>
    <lineage>
        <taxon>Bacteria</taxon>
        <taxon>Bacillati</taxon>
        <taxon>Actinomycetota</taxon>
        <taxon>Actinomycetes</taxon>
        <taxon>Streptosporangiales</taxon>
        <taxon>Nocardiopsidaceae</taxon>
        <taxon>Spinactinospora</taxon>
    </lineage>
</organism>
<dbReference type="InterPro" id="IPR035628">
    <property type="entry name" value="TcpC_C"/>
</dbReference>
<evidence type="ECO:0008006" key="5">
    <source>
        <dbReference type="Google" id="ProtNLM"/>
    </source>
</evidence>
<evidence type="ECO:0000313" key="3">
    <source>
        <dbReference type="EMBL" id="NYE45636.1"/>
    </source>
</evidence>
<sequence>MARKSTARRGGAPTEGTAAPADAWGSGAAEGGGRSRRPRAGSGGRWWIWIGRAVLWAFILVVIFNGVWMPFRSGMAQPTEEEPAETDEVSFPQTSAAAFSLRFAEAYLNADQQQAQERAETLAEFLPEGRATSFNLTGGELVGENIEVLAVDVKDDNNAVVRLSADVNGNPMSLDVPVYADAAGTALVVSGQPALLAAPGKAELPESPGVQGDSDARDELEPILAGFFEAYAQTPEHLSRYLEPGAEVNALPADTVAFVDLHDVTVPAAASSGDDARQAQATVVWRLPGGDGENSAELNQSYLLTVVKDGTSWYVRDIQGAPNSFG</sequence>
<feature type="region of interest" description="Disordered" evidence="1">
    <location>
        <begin position="1"/>
        <end position="41"/>
    </location>
</feature>
<evidence type="ECO:0000256" key="1">
    <source>
        <dbReference type="SAM" id="MobiDB-lite"/>
    </source>
</evidence>
<feature type="transmembrane region" description="Helical" evidence="2">
    <location>
        <begin position="46"/>
        <end position="68"/>
    </location>
</feature>
<dbReference type="AlphaFoldDB" id="A0A852TMV0"/>
<evidence type="ECO:0000256" key="2">
    <source>
        <dbReference type="SAM" id="Phobius"/>
    </source>
</evidence>
<keyword evidence="2" id="KW-0472">Membrane</keyword>
<dbReference type="RefSeq" id="WP_179641818.1">
    <property type="nucleotide sequence ID" value="NZ_BAAAYY010000002.1"/>
</dbReference>
<accession>A0A852TMV0</accession>
<name>A0A852TMV0_9ACTN</name>
<reference evidence="3 4" key="1">
    <citation type="submission" date="2020-07" db="EMBL/GenBank/DDBJ databases">
        <title>Sequencing the genomes of 1000 actinobacteria strains.</title>
        <authorList>
            <person name="Klenk H.-P."/>
        </authorList>
    </citation>
    <scope>NUCLEOTIDE SEQUENCE [LARGE SCALE GENOMIC DNA]</scope>
    <source>
        <strain evidence="3 4">CXB654</strain>
    </source>
</reference>
<dbReference type="Proteomes" id="UP000589036">
    <property type="component" value="Unassembled WGS sequence"/>
</dbReference>